<dbReference type="Proteomes" id="UP001176941">
    <property type="component" value="Chromosome 12"/>
</dbReference>
<organism evidence="2 3">
    <name type="scientific">Rangifer tarandus platyrhynchus</name>
    <name type="common">Svalbard reindeer</name>
    <dbReference type="NCBI Taxonomy" id="3082113"/>
    <lineage>
        <taxon>Eukaryota</taxon>
        <taxon>Metazoa</taxon>
        <taxon>Chordata</taxon>
        <taxon>Craniata</taxon>
        <taxon>Vertebrata</taxon>
        <taxon>Euteleostomi</taxon>
        <taxon>Mammalia</taxon>
        <taxon>Eutheria</taxon>
        <taxon>Laurasiatheria</taxon>
        <taxon>Artiodactyla</taxon>
        <taxon>Ruminantia</taxon>
        <taxon>Pecora</taxon>
        <taxon>Cervidae</taxon>
        <taxon>Odocoileinae</taxon>
        <taxon>Rangifer</taxon>
    </lineage>
</organism>
<keyword evidence="3" id="KW-1185">Reference proteome</keyword>
<feature type="compositionally biased region" description="Basic residues" evidence="1">
    <location>
        <begin position="106"/>
        <end position="118"/>
    </location>
</feature>
<dbReference type="EMBL" id="OX459948">
    <property type="protein sequence ID" value="CAI9155602.1"/>
    <property type="molecule type" value="Genomic_DNA"/>
</dbReference>
<accession>A0ABN8Y1X2</accession>
<proteinExistence type="predicted"/>
<sequence length="118" mass="12992">MHRFARVESQRGGGRLKTARRSAGPTPACPSVCAGFLLQPFRFRLCFSLKRKPPSPTGPQSSVTARAGTDSEPKTPSSHLQRSAEHPKGRLSPTSEQIPKEDSARHVKRPQRKAHPDM</sequence>
<evidence type="ECO:0000313" key="3">
    <source>
        <dbReference type="Proteomes" id="UP001176941"/>
    </source>
</evidence>
<feature type="region of interest" description="Disordered" evidence="1">
    <location>
        <begin position="1"/>
        <end position="29"/>
    </location>
</feature>
<evidence type="ECO:0000256" key="1">
    <source>
        <dbReference type="SAM" id="MobiDB-lite"/>
    </source>
</evidence>
<feature type="region of interest" description="Disordered" evidence="1">
    <location>
        <begin position="49"/>
        <end position="118"/>
    </location>
</feature>
<protein>
    <submittedName>
        <fullName evidence="2">Uncharacterized protein</fullName>
    </submittedName>
</protein>
<gene>
    <name evidence="2" type="ORF">MRATA1EN1_LOCUS4564</name>
</gene>
<reference evidence="2" key="1">
    <citation type="submission" date="2023-04" db="EMBL/GenBank/DDBJ databases">
        <authorList>
            <consortium name="ELIXIR-Norway"/>
        </authorList>
    </citation>
    <scope>NUCLEOTIDE SEQUENCE [LARGE SCALE GENOMIC DNA]</scope>
</reference>
<evidence type="ECO:0000313" key="2">
    <source>
        <dbReference type="EMBL" id="CAI9155602.1"/>
    </source>
</evidence>
<name>A0ABN8Y1X2_RANTA</name>